<accession>A0ACB9HKI4</accession>
<sequence length="181" mass="21089">MEDLPSLNASSSTPSYKKAIKKRKMPKKIDRGSVVDDDTTERLKRFITGEMYGIHMKLVIQKILYESDMSTNQNRLNLPVKQLEIHPDEFLTADEKRTVDESKEGIEVRVVGPMLQMYEKSLWLKMWHMKHSNNYVLKKNWNNFAADNKGVLKRDTVIQVWSFRKDRQLCFAIVPVNDAAS</sequence>
<organism evidence="1 2">
    <name type="scientific">Smallanthus sonchifolius</name>
    <dbReference type="NCBI Taxonomy" id="185202"/>
    <lineage>
        <taxon>Eukaryota</taxon>
        <taxon>Viridiplantae</taxon>
        <taxon>Streptophyta</taxon>
        <taxon>Embryophyta</taxon>
        <taxon>Tracheophyta</taxon>
        <taxon>Spermatophyta</taxon>
        <taxon>Magnoliopsida</taxon>
        <taxon>eudicotyledons</taxon>
        <taxon>Gunneridae</taxon>
        <taxon>Pentapetalae</taxon>
        <taxon>asterids</taxon>
        <taxon>campanulids</taxon>
        <taxon>Asterales</taxon>
        <taxon>Asteraceae</taxon>
        <taxon>Asteroideae</taxon>
        <taxon>Heliantheae alliance</taxon>
        <taxon>Millerieae</taxon>
        <taxon>Smallanthus</taxon>
    </lineage>
</organism>
<evidence type="ECO:0000313" key="1">
    <source>
        <dbReference type="EMBL" id="KAI3796234.1"/>
    </source>
</evidence>
<proteinExistence type="predicted"/>
<dbReference type="Proteomes" id="UP001056120">
    <property type="component" value="Linkage Group LG12"/>
</dbReference>
<gene>
    <name evidence="1" type="ORF">L1987_38900</name>
</gene>
<evidence type="ECO:0000313" key="2">
    <source>
        <dbReference type="Proteomes" id="UP001056120"/>
    </source>
</evidence>
<dbReference type="EMBL" id="CM042029">
    <property type="protein sequence ID" value="KAI3796234.1"/>
    <property type="molecule type" value="Genomic_DNA"/>
</dbReference>
<reference evidence="1 2" key="2">
    <citation type="journal article" date="2022" name="Mol. Ecol. Resour.">
        <title>The genomes of chicory, endive, great burdock and yacon provide insights into Asteraceae paleo-polyploidization history and plant inulin production.</title>
        <authorList>
            <person name="Fan W."/>
            <person name="Wang S."/>
            <person name="Wang H."/>
            <person name="Wang A."/>
            <person name="Jiang F."/>
            <person name="Liu H."/>
            <person name="Zhao H."/>
            <person name="Xu D."/>
            <person name="Zhang Y."/>
        </authorList>
    </citation>
    <scope>NUCLEOTIDE SEQUENCE [LARGE SCALE GENOMIC DNA]</scope>
    <source>
        <strain evidence="2">cv. Yunnan</strain>
        <tissue evidence="1">Leaves</tissue>
    </source>
</reference>
<protein>
    <submittedName>
        <fullName evidence="1">Uncharacterized protein</fullName>
    </submittedName>
</protein>
<comment type="caution">
    <text evidence="1">The sequence shown here is derived from an EMBL/GenBank/DDBJ whole genome shotgun (WGS) entry which is preliminary data.</text>
</comment>
<reference evidence="2" key="1">
    <citation type="journal article" date="2022" name="Mol. Ecol. Resour.">
        <title>The genomes of chicory, endive, great burdock and yacon provide insights into Asteraceae palaeo-polyploidization history and plant inulin production.</title>
        <authorList>
            <person name="Fan W."/>
            <person name="Wang S."/>
            <person name="Wang H."/>
            <person name="Wang A."/>
            <person name="Jiang F."/>
            <person name="Liu H."/>
            <person name="Zhao H."/>
            <person name="Xu D."/>
            <person name="Zhang Y."/>
        </authorList>
    </citation>
    <scope>NUCLEOTIDE SEQUENCE [LARGE SCALE GENOMIC DNA]</scope>
    <source>
        <strain evidence="2">cv. Yunnan</strain>
    </source>
</reference>
<keyword evidence="2" id="KW-1185">Reference proteome</keyword>
<name>A0ACB9HKI4_9ASTR</name>